<evidence type="ECO:0000313" key="4">
    <source>
        <dbReference type="Proteomes" id="UP001497516"/>
    </source>
</evidence>
<feature type="compositionally biased region" description="Polar residues" evidence="1">
    <location>
        <begin position="8"/>
        <end position="25"/>
    </location>
</feature>
<name>A0AAV2F598_9ROSI</name>
<evidence type="ECO:0000259" key="2">
    <source>
        <dbReference type="Pfam" id="PF14244"/>
    </source>
</evidence>
<dbReference type="Pfam" id="PF14244">
    <property type="entry name" value="Retrotran_gag_3"/>
    <property type="match status" value="1"/>
</dbReference>
<gene>
    <name evidence="3" type="ORF">LTRI10_LOCUS33943</name>
</gene>
<dbReference type="AlphaFoldDB" id="A0AAV2F598"/>
<dbReference type="PANTHER" id="PTHR37610:SF97">
    <property type="entry name" value="RETROTRANSPOSON GAG DOMAIN-CONTAINING PROTEIN"/>
    <property type="match status" value="1"/>
</dbReference>
<accession>A0AAV2F598</accession>
<feature type="region of interest" description="Disordered" evidence="1">
    <location>
        <begin position="1"/>
        <end position="25"/>
    </location>
</feature>
<evidence type="ECO:0000313" key="3">
    <source>
        <dbReference type="EMBL" id="CAL1393359.1"/>
    </source>
</evidence>
<organism evidence="3 4">
    <name type="scientific">Linum trigynum</name>
    <dbReference type="NCBI Taxonomy" id="586398"/>
    <lineage>
        <taxon>Eukaryota</taxon>
        <taxon>Viridiplantae</taxon>
        <taxon>Streptophyta</taxon>
        <taxon>Embryophyta</taxon>
        <taxon>Tracheophyta</taxon>
        <taxon>Spermatophyta</taxon>
        <taxon>Magnoliopsida</taxon>
        <taxon>eudicotyledons</taxon>
        <taxon>Gunneridae</taxon>
        <taxon>Pentapetalae</taxon>
        <taxon>rosids</taxon>
        <taxon>fabids</taxon>
        <taxon>Malpighiales</taxon>
        <taxon>Linaceae</taxon>
        <taxon>Linum</taxon>
    </lineage>
</organism>
<dbReference type="EMBL" id="OZ034819">
    <property type="protein sequence ID" value="CAL1393359.1"/>
    <property type="molecule type" value="Genomic_DNA"/>
</dbReference>
<keyword evidence="4" id="KW-1185">Reference proteome</keyword>
<feature type="domain" description="Retrotransposon Copia-like N-terminal" evidence="2">
    <location>
        <begin position="37"/>
        <end position="81"/>
    </location>
</feature>
<dbReference type="Proteomes" id="UP001497516">
    <property type="component" value="Chromosome 6"/>
</dbReference>
<sequence length="119" mass="13113">MSLDDESTIVTPSNSSKSLAGQSSPELPSVYHLTNWDCPGNLLVGDVLTAVHYGEWVLDMKDSLLAKNKYGFVDGTVAKPTNPVKLAAWVRYDAMVNGWLKTSMDKKIRSSVLFCRECT</sequence>
<reference evidence="3 4" key="1">
    <citation type="submission" date="2024-04" db="EMBL/GenBank/DDBJ databases">
        <authorList>
            <person name="Fracassetti M."/>
        </authorList>
    </citation>
    <scope>NUCLEOTIDE SEQUENCE [LARGE SCALE GENOMIC DNA]</scope>
</reference>
<dbReference type="InterPro" id="IPR029472">
    <property type="entry name" value="Copia-like_N"/>
</dbReference>
<protein>
    <recommendedName>
        <fullName evidence="2">Retrotransposon Copia-like N-terminal domain-containing protein</fullName>
    </recommendedName>
</protein>
<evidence type="ECO:0000256" key="1">
    <source>
        <dbReference type="SAM" id="MobiDB-lite"/>
    </source>
</evidence>
<proteinExistence type="predicted"/>
<dbReference type="PANTHER" id="PTHR37610">
    <property type="entry name" value="CCHC-TYPE DOMAIN-CONTAINING PROTEIN"/>
    <property type="match status" value="1"/>
</dbReference>